<dbReference type="Pfam" id="PF00135">
    <property type="entry name" value="COesterase"/>
    <property type="match status" value="1"/>
</dbReference>
<evidence type="ECO:0000313" key="5">
    <source>
        <dbReference type="Proteomes" id="UP000694888"/>
    </source>
</evidence>
<feature type="domain" description="Carboxylesterase type B" evidence="4">
    <location>
        <begin position="28"/>
        <end position="557"/>
    </location>
</feature>
<evidence type="ECO:0000256" key="2">
    <source>
        <dbReference type="ARBA" id="ARBA00022801"/>
    </source>
</evidence>
<feature type="non-terminal residue" evidence="6">
    <location>
        <position position="559"/>
    </location>
</feature>
<dbReference type="InterPro" id="IPR002018">
    <property type="entry name" value="CarbesteraseB"/>
</dbReference>
<comment type="similarity">
    <text evidence="1 3">Belongs to the type-B carboxylesterase/lipase family.</text>
</comment>
<dbReference type="InterPro" id="IPR019826">
    <property type="entry name" value="Carboxylesterase_B_AS"/>
</dbReference>
<sequence>MTTLRSTLLVSLCLTCAHLLDPASGQQQQVVSAPSGSYMGSTLTAFNGMEYLAYRGIPYAEPPTGDLRFRKPVAKTPLSGVYNATEFKPFCLQFRPGLFGQGVEDCLYLNVYTPTSDPRRKPRKVFVFVHGGGNQNGFSDLYVPGSLVSWFDLVVVTFNYRLGFLGFLSTQTPACLGNFGLWDQITALRWVKDNIASFGGDPDAVTVGGESAGSIDISVLALSSHASDLFHRVFAMSGFIGVASGANINPDPVPLTLALARREGCLAVNTSDPVSDADWSPVITCLQKVPLERLTTTAGLGAATTTGPVVDGDILVKDLPSLFADVQYMNSTGVKDKDFLVTLVENEGALFQTFIDASLARMSPAQVNALPANTFLRNLMEPYLVPLSPGGNVDPRVLDKVVNYYVQEQVFTPVSDVTSDQIFYLPALEYFTALYNSRPRGDGKVFFLQFVHYPAFAAGPYKGMVHVSDLCYLFDLDPTIANQVIDYKLNGTLWAHVDDMLKIKYSRMASVFIKRGNPNKGVSGDIICDWPTFDPEEAHYLQFSEYSEVKKYFREERKR</sequence>
<evidence type="ECO:0000256" key="1">
    <source>
        <dbReference type="ARBA" id="ARBA00005964"/>
    </source>
</evidence>
<dbReference type="InterPro" id="IPR050309">
    <property type="entry name" value="Type-B_Carboxylest/Lipase"/>
</dbReference>
<organism evidence="5 6">
    <name type="scientific">Aplysia californica</name>
    <name type="common">California sea hare</name>
    <dbReference type="NCBI Taxonomy" id="6500"/>
    <lineage>
        <taxon>Eukaryota</taxon>
        <taxon>Metazoa</taxon>
        <taxon>Spiralia</taxon>
        <taxon>Lophotrochozoa</taxon>
        <taxon>Mollusca</taxon>
        <taxon>Gastropoda</taxon>
        <taxon>Heterobranchia</taxon>
        <taxon>Euthyneura</taxon>
        <taxon>Tectipleura</taxon>
        <taxon>Aplysiida</taxon>
        <taxon>Aplysioidea</taxon>
        <taxon>Aplysiidae</taxon>
        <taxon>Aplysia</taxon>
    </lineage>
</organism>
<dbReference type="GeneID" id="101862657"/>
<dbReference type="PROSITE" id="PS00941">
    <property type="entry name" value="CARBOXYLESTERASE_B_2"/>
    <property type="match status" value="1"/>
</dbReference>
<evidence type="ECO:0000256" key="3">
    <source>
        <dbReference type="RuleBase" id="RU361235"/>
    </source>
</evidence>
<feature type="signal peptide" evidence="3">
    <location>
        <begin position="1"/>
        <end position="25"/>
    </location>
</feature>
<keyword evidence="2 3" id="KW-0378">Hydrolase</keyword>
<gene>
    <name evidence="6" type="primary">LOC101862657</name>
</gene>
<dbReference type="Gene3D" id="3.40.50.1820">
    <property type="entry name" value="alpha/beta hydrolase"/>
    <property type="match status" value="1"/>
</dbReference>
<evidence type="ECO:0000313" key="6">
    <source>
        <dbReference type="RefSeq" id="XP_012939254.1"/>
    </source>
</evidence>
<dbReference type="PROSITE" id="PS00122">
    <property type="entry name" value="CARBOXYLESTERASE_B_1"/>
    <property type="match status" value="1"/>
</dbReference>
<dbReference type="InterPro" id="IPR029058">
    <property type="entry name" value="AB_hydrolase_fold"/>
</dbReference>
<dbReference type="PANTHER" id="PTHR11559">
    <property type="entry name" value="CARBOXYLESTERASE"/>
    <property type="match status" value="1"/>
</dbReference>
<evidence type="ECO:0000259" key="4">
    <source>
        <dbReference type="Pfam" id="PF00135"/>
    </source>
</evidence>
<name>A0ABM1A227_APLCA</name>
<accession>A0ABM1A227</accession>
<dbReference type="Proteomes" id="UP000694888">
    <property type="component" value="Unplaced"/>
</dbReference>
<dbReference type="InterPro" id="IPR019819">
    <property type="entry name" value="Carboxylesterase_B_CS"/>
</dbReference>
<dbReference type="EC" id="3.1.1.-" evidence="3"/>
<reference evidence="6" key="1">
    <citation type="submission" date="2025-08" db="UniProtKB">
        <authorList>
            <consortium name="RefSeq"/>
        </authorList>
    </citation>
    <scope>IDENTIFICATION</scope>
</reference>
<dbReference type="RefSeq" id="XP_012939254.1">
    <property type="nucleotide sequence ID" value="XM_013083800.1"/>
</dbReference>
<dbReference type="SUPFAM" id="SSF53474">
    <property type="entry name" value="alpha/beta-Hydrolases"/>
    <property type="match status" value="1"/>
</dbReference>
<keyword evidence="3" id="KW-0732">Signal</keyword>
<keyword evidence="5" id="KW-1185">Reference proteome</keyword>
<proteinExistence type="inferred from homology"/>
<protein>
    <recommendedName>
        <fullName evidence="3">Carboxylic ester hydrolase</fullName>
        <ecNumber evidence="3">3.1.1.-</ecNumber>
    </recommendedName>
</protein>
<feature type="chain" id="PRO_5044957909" description="Carboxylic ester hydrolase" evidence="3">
    <location>
        <begin position="26"/>
        <end position="559"/>
    </location>
</feature>